<proteinExistence type="predicted"/>
<feature type="transmembrane region" description="Helical" evidence="2">
    <location>
        <begin position="178"/>
        <end position="205"/>
    </location>
</feature>
<dbReference type="EMBL" id="VWRR01000004">
    <property type="protein sequence ID" value="KAF6004032.1"/>
    <property type="molecule type" value="Genomic_DNA"/>
</dbReference>
<accession>A0A7J7ILP0</accession>
<dbReference type="Proteomes" id="UP000530660">
    <property type="component" value="Unassembled WGS sequence"/>
</dbReference>
<name>A0A7J7ILP0_9RHOD</name>
<keyword evidence="2" id="KW-0472">Membrane</keyword>
<keyword evidence="2" id="KW-0812">Transmembrane</keyword>
<keyword evidence="2" id="KW-1133">Transmembrane helix</keyword>
<evidence type="ECO:0000256" key="2">
    <source>
        <dbReference type="SAM" id="Phobius"/>
    </source>
</evidence>
<reference evidence="3 4" key="1">
    <citation type="journal article" date="2020" name="J. Phycol.">
        <title>Comparative genome analysis reveals Cyanidiococcus gen. nov., a new extremophilic red algal genus sister to Cyanidioschyzon (Cyanidioschyzonaceae, Rhodophyta).</title>
        <authorList>
            <person name="Liu S.-L."/>
            <person name="Chiang Y.-R."/>
            <person name="Yoon H.S."/>
            <person name="Fu H.-Y."/>
        </authorList>
    </citation>
    <scope>NUCLEOTIDE SEQUENCE [LARGE SCALE GENOMIC DNA]</scope>
    <source>
        <strain evidence="3 4">THAL066</strain>
    </source>
</reference>
<comment type="caution">
    <text evidence="3">The sequence shown here is derived from an EMBL/GenBank/DDBJ whole genome shotgun (WGS) entry which is preliminary data.</text>
</comment>
<evidence type="ECO:0000313" key="4">
    <source>
        <dbReference type="Proteomes" id="UP000530660"/>
    </source>
</evidence>
<gene>
    <name evidence="3" type="ORF">F1559_000453</name>
</gene>
<sequence>MGRERGACAVGAEETPPAQVQREEPSSLPSSERSEEAILLQQTVRARLQNGKQPSSLDEAPGAGNAAQQASLAGKEVGRASTLAQTWRKPLATVLGRSIKRFHHDIAKVCSALGRWIRVLFNQMRMLWQHRYAQAVRWRLYQGLRHLVQWISGQVTKIGVLLQNCMVRMLGPELSRAIMQLCFSMFALLWAVCLVAKCFLLQFVAPSIYQCLVFIQRVYRRWRAGAIDSKREHQVTTAGESSSCPVCNMVAWEGVDSVSEHRYLQGPGGNLGLPFVPAGSIGIGDRGGARLETASIRSELVGGCGPSRPIDDGRCTAAAALAAASFQKAQGTCCSATH</sequence>
<protein>
    <submittedName>
        <fullName evidence="3">Uncharacterized protein</fullName>
    </submittedName>
</protein>
<dbReference type="AlphaFoldDB" id="A0A7J7ILP0"/>
<keyword evidence="4" id="KW-1185">Reference proteome</keyword>
<organism evidence="3 4">
    <name type="scientific">Cyanidiococcus yangmingshanensis</name>
    <dbReference type="NCBI Taxonomy" id="2690220"/>
    <lineage>
        <taxon>Eukaryota</taxon>
        <taxon>Rhodophyta</taxon>
        <taxon>Bangiophyceae</taxon>
        <taxon>Cyanidiales</taxon>
        <taxon>Cyanidiaceae</taxon>
        <taxon>Cyanidiococcus</taxon>
    </lineage>
</organism>
<feature type="region of interest" description="Disordered" evidence="1">
    <location>
        <begin position="1"/>
        <end position="35"/>
    </location>
</feature>
<evidence type="ECO:0000256" key="1">
    <source>
        <dbReference type="SAM" id="MobiDB-lite"/>
    </source>
</evidence>
<evidence type="ECO:0000313" key="3">
    <source>
        <dbReference type="EMBL" id="KAF6004032.1"/>
    </source>
</evidence>